<keyword evidence="2" id="KW-0175">Coiled coil</keyword>
<dbReference type="PANTHER" id="PTHR22406:SF2">
    <property type="entry name" value="SLAIN MOTIF-CONTAINING PROTEIN 1"/>
    <property type="match status" value="1"/>
</dbReference>
<evidence type="ECO:0000313" key="5">
    <source>
        <dbReference type="Proteomes" id="UP000694680"/>
    </source>
</evidence>
<keyword evidence="5" id="KW-1185">Reference proteome</keyword>
<dbReference type="RefSeq" id="XP_028324772.1">
    <property type="nucleotide sequence ID" value="XM_028468971.1"/>
</dbReference>
<dbReference type="GeneID" id="114476948"/>
<dbReference type="InterPro" id="IPR026179">
    <property type="entry name" value="Slain"/>
</dbReference>
<feature type="compositionally biased region" description="Low complexity" evidence="3">
    <location>
        <begin position="222"/>
        <end position="235"/>
    </location>
</feature>
<reference evidence="4" key="1">
    <citation type="submission" date="2020-06" db="EMBL/GenBank/DDBJ databases">
        <authorList>
            <consortium name="Wellcome Sanger Institute Data Sharing"/>
        </authorList>
    </citation>
    <scope>NUCLEOTIDE SEQUENCE [LARGE SCALE GENOMIC DNA]</scope>
</reference>
<feature type="compositionally biased region" description="Polar residues" evidence="3">
    <location>
        <begin position="142"/>
        <end position="153"/>
    </location>
</feature>
<proteinExistence type="inferred from homology"/>
<protein>
    <submittedName>
        <fullName evidence="4">SLAIN motif-containing protein 1-like</fullName>
    </submittedName>
</protein>
<name>A0A8C5DHV1_GOUWI</name>
<dbReference type="GO" id="GO:0031116">
    <property type="term" value="P:positive regulation of microtubule polymerization"/>
    <property type="evidence" value="ECO:0007669"/>
    <property type="project" value="TreeGrafter"/>
</dbReference>
<dbReference type="AlphaFoldDB" id="A0A8C5DHV1"/>
<accession>A0A8C5DHV1</accession>
<dbReference type="PANTHER" id="PTHR22406">
    <property type="entry name" value="NASCENT POLYPEPTIDE-ASSOCIATED COMPLEX SUBUNIT ALPHA, MUSCLE-SPECIFIC FORM"/>
    <property type="match status" value="1"/>
</dbReference>
<feature type="region of interest" description="Disordered" evidence="3">
    <location>
        <begin position="200"/>
        <end position="246"/>
    </location>
</feature>
<dbReference type="Proteomes" id="UP000694680">
    <property type="component" value="Chromosome 2"/>
</dbReference>
<dbReference type="GO" id="GO:0031122">
    <property type="term" value="P:cytoplasmic microtubule organization"/>
    <property type="evidence" value="ECO:0007669"/>
    <property type="project" value="TreeGrafter"/>
</dbReference>
<dbReference type="GO" id="GO:0007020">
    <property type="term" value="P:microtubule nucleation"/>
    <property type="evidence" value="ECO:0007669"/>
    <property type="project" value="TreeGrafter"/>
</dbReference>
<dbReference type="GO" id="GO:0035371">
    <property type="term" value="C:microtubule plus-end"/>
    <property type="evidence" value="ECO:0007669"/>
    <property type="project" value="TreeGrafter"/>
</dbReference>
<dbReference type="Ensembl" id="ENSGWIT00000006876.1">
    <property type="protein sequence ID" value="ENSGWIP00000006220.1"/>
    <property type="gene ID" value="ENSGWIG00000003650.1"/>
</dbReference>
<evidence type="ECO:0000256" key="2">
    <source>
        <dbReference type="ARBA" id="ARBA00023054"/>
    </source>
</evidence>
<comment type="similarity">
    <text evidence="1">Belongs to the SLAIN motif-containing family.</text>
</comment>
<reference evidence="4" key="2">
    <citation type="submission" date="2025-08" db="UniProtKB">
        <authorList>
            <consortium name="Ensembl"/>
        </authorList>
    </citation>
    <scope>IDENTIFICATION</scope>
</reference>
<evidence type="ECO:0000256" key="1">
    <source>
        <dbReference type="ARBA" id="ARBA00006652"/>
    </source>
</evidence>
<evidence type="ECO:0000256" key="3">
    <source>
        <dbReference type="SAM" id="MobiDB-lite"/>
    </source>
</evidence>
<gene>
    <name evidence="4" type="primary">LOC114476948</name>
</gene>
<dbReference type="Pfam" id="PF15301">
    <property type="entry name" value="SLAIN"/>
    <property type="match status" value="1"/>
</dbReference>
<organism evidence="4 5">
    <name type="scientific">Gouania willdenowi</name>
    <name type="common">Blunt-snouted clingfish</name>
    <name type="synonym">Lepadogaster willdenowi</name>
    <dbReference type="NCBI Taxonomy" id="441366"/>
    <lineage>
        <taxon>Eukaryota</taxon>
        <taxon>Metazoa</taxon>
        <taxon>Chordata</taxon>
        <taxon>Craniata</taxon>
        <taxon>Vertebrata</taxon>
        <taxon>Euteleostomi</taxon>
        <taxon>Actinopterygii</taxon>
        <taxon>Neopterygii</taxon>
        <taxon>Teleostei</taxon>
        <taxon>Neoteleostei</taxon>
        <taxon>Acanthomorphata</taxon>
        <taxon>Ovalentaria</taxon>
        <taxon>Blenniimorphae</taxon>
        <taxon>Blenniiformes</taxon>
        <taxon>Gobiesocoidei</taxon>
        <taxon>Gobiesocidae</taxon>
        <taxon>Gobiesocinae</taxon>
        <taxon>Gouania</taxon>
    </lineage>
</organism>
<reference evidence="4" key="3">
    <citation type="submission" date="2025-09" db="UniProtKB">
        <authorList>
            <consortium name="Ensembl"/>
        </authorList>
    </citation>
    <scope>IDENTIFICATION</scope>
</reference>
<feature type="region of interest" description="Disordered" evidence="3">
    <location>
        <begin position="119"/>
        <end position="171"/>
    </location>
</feature>
<sequence length="488" mass="52807">MEAAVCSQDPGLEVQKLHDLVRKLELQNEQLRTRSTSSSTFAGEPGDGAGCSVLDEVELLDLDSLSGSDHSEETWLYVAPMRAGLTQTNPVSPLKWCRQIQDEPKSNLDSRRSLAFRVEQASRWQRSSSSPDPSSRFTSSPITSTKPCSTPPQTGRWPGRSAHPPLSSPLHPVLQRSLSPIRKEISVLAGRTATFIPHLASRNKTRIQTDRTQSCKRGRPGLGSLCSGDSDLGSSELDDDSSPPSYKLHDLTDVQVMARLQEESLRKHFVSAASSVQLSDGCRLQDRDDHALSRPALLACLPHAHTFCSTRGWRKSCSTPPSTPSTPPHLPAGFSFLAPPLPCLCTGSLRAASDKLQRSLPVLLRASSIPRASAALLPNSHSFDSSWLARLKSSSHLHSRSVDSFRPLKSSHCVGSSGFQSASGAGISLHRLDGGGTSVHSMSRCSLPRPSPIRATRSLNRSRTELSAQSFLTPPKTLFSGSALRACY</sequence>
<feature type="compositionally biased region" description="Low complexity" evidence="3">
    <location>
        <begin position="122"/>
        <end position="141"/>
    </location>
</feature>
<evidence type="ECO:0000313" key="4">
    <source>
        <dbReference type="Ensembl" id="ENSGWIP00000006220.1"/>
    </source>
</evidence>